<dbReference type="Proteomes" id="UP000578686">
    <property type="component" value="Unassembled WGS sequence"/>
</dbReference>
<reference evidence="1 2" key="1">
    <citation type="submission" date="2020-03" db="EMBL/GenBank/DDBJ databases">
        <title>Draft genome of Streptomyces sp. ventii, isolated from the Axial Seamount in the Pacific Ocean, and resequencing of the two type strains Streptomyces lonarensis strain NCL 716 and Streptomyces bohaiensis strain 11A07.</title>
        <authorList>
            <person name="Loughran R.M."/>
            <person name="Pfannmuller K.M."/>
            <person name="Wasson B.J."/>
            <person name="Deadmond M.C."/>
            <person name="Paddock B.E."/>
            <person name="Koyack M.J."/>
            <person name="Gallegos D.A."/>
            <person name="Mitchell E.A."/>
            <person name="Ushijima B."/>
            <person name="Saw J.H."/>
            <person name="Mcphail K.L."/>
            <person name="Videau P."/>
        </authorList>
    </citation>
    <scope>NUCLEOTIDE SEQUENCE [LARGE SCALE GENOMIC DNA]</scope>
    <source>
        <strain evidence="1 2">NCL716</strain>
    </source>
</reference>
<comment type="caution">
    <text evidence="1">The sequence shown here is derived from an EMBL/GenBank/DDBJ whole genome shotgun (WGS) entry which is preliminary data.</text>
</comment>
<evidence type="ECO:0000313" key="1">
    <source>
        <dbReference type="EMBL" id="NJQ04243.1"/>
    </source>
</evidence>
<protein>
    <submittedName>
        <fullName evidence="1">Uncharacterized protein</fullName>
    </submittedName>
</protein>
<evidence type="ECO:0000313" key="2">
    <source>
        <dbReference type="Proteomes" id="UP000578686"/>
    </source>
</evidence>
<gene>
    <name evidence="1" type="ORF">HCN56_01295</name>
</gene>
<name>A0A7X6HX77_9ACTN</name>
<accession>A0A7X6HX77</accession>
<dbReference type="RefSeq" id="WP_167967542.1">
    <property type="nucleotide sequence ID" value="NZ_BHZG01000011.1"/>
</dbReference>
<proteinExistence type="predicted"/>
<organism evidence="1 2">
    <name type="scientific">Streptomyces lonarensis</name>
    <dbReference type="NCBI Taxonomy" id="700599"/>
    <lineage>
        <taxon>Bacteria</taxon>
        <taxon>Bacillati</taxon>
        <taxon>Actinomycetota</taxon>
        <taxon>Actinomycetes</taxon>
        <taxon>Kitasatosporales</taxon>
        <taxon>Streptomycetaceae</taxon>
        <taxon>Streptomyces</taxon>
    </lineage>
</organism>
<dbReference type="AlphaFoldDB" id="A0A7X6HX77"/>
<dbReference type="EMBL" id="JAAVJD010000004">
    <property type="protein sequence ID" value="NJQ04243.1"/>
    <property type="molecule type" value="Genomic_DNA"/>
</dbReference>
<sequence length="56" mass="6019">MIRDPKIVAANQRRYPIEDPPACERTGCGHDFGLHRDSGPCAVCPCPGPLYPAPTA</sequence>
<keyword evidence="2" id="KW-1185">Reference proteome</keyword>